<dbReference type="FunFam" id="3.30.160.60:FF:000145">
    <property type="entry name" value="Zinc finger protein 574"/>
    <property type="match status" value="1"/>
</dbReference>
<dbReference type="InterPro" id="IPR036236">
    <property type="entry name" value="Znf_C2H2_sf"/>
</dbReference>
<name>A0A6G1P7W5_CHAAH</name>
<evidence type="ECO:0000313" key="12">
    <source>
        <dbReference type="EMBL" id="KAF3686322.1"/>
    </source>
</evidence>
<dbReference type="PANTHER" id="PTHR14196:SF12">
    <property type="entry name" value="ZINC FINGER PROTEIN 208-LIKE"/>
    <property type="match status" value="1"/>
</dbReference>
<feature type="region of interest" description="Disordered" evidence="10">
    <location>
        <begin position="171"/>
        <end position="190"/>
    </location>
</feature>
<dbReference type="PROSITE" id="PS00028">
    <property type="entry name" value="ZINC_FINGER_C2H2_1"/>
    <property type="match status" value="6"/>
</dbReference>
<dbReference type="Pfam" id="PF00096">
    <property type="entry name" value="zf-C2H2"/>
    <property type="match status" value="6"/>
</dbReference>
<dbReference type="FunFam" id="3.30.160.60:FF:003288">
    <property type="entry name" value="Uncharacterized protein"/>
    <property type="match status" value="1"/>
</dbReference>
<dbReference type="InterPro" id="IPR013087">
    <property type="entry name" value="Znf_C2H2_type"/>
</dbReference>
<dbReference type="GO" id="GO:0008270">
    <property type="term" value="F:zinc ion binding"/>
    <property type="evidence" value="ECO:0007669"/>
    <property type="project" value="UniProtKB-KW"/>
</dbReference>
<feature type="compositionally biased region" description="Basic and acidic residues" evidence="10">
    <location>
        <begin position="208"/>
        <end position="220"/>
    </location>
</feature>
<evidence type="ECO:0000256" key="8">
    <source>
        <dbReference type="ARBA" id="ARBA00023242"/>
    </source>
</evidence>
<dbReference type="PANTHER" id="PTHR14196">
    <property type="entry name" value="ODD-SKIPPED - RELATED"/>
    <property type="match status" value="1"/>
</dbReference>
<keyword evidence="7" id="KW-0238">DNA-binding</keyword>
<feature type="domain" description="C2H2-type" evidence="11">
    <location>
        <begin position="464"/>
        <end position="491"/>
    </location>
</feature>
<feature type="domain" description="C2H2-type" evidence="11">
    <location>
        <begin position="408"/>
        <end position="435"/>
    </location>
</feature>
<reference evidence="12 13" key="1">
    <citation type="submission" date="2019-02" db="EMBL/GenBank/DDBJ databases">
        <title>Opniocepnalus argus genome.</title>
        <authorList>
            <person name="Zhou C."/>
            <person name="Xiao S."/>
        </authorList>
    </citation>
    <scope>NUCLEOTIDE SEQUENCE [LARGE SCALE GENOMIC DNA]</scope>
    <source>
        <strain evidence="12">OARG1902GOOAL</strain>
        <tissue evidence="12">Muscle</tissue>
    </source>
</reference>
<accession>A0A6G1P7W5</accession>
<dbReference type="Proteomes" id="UP000503349">
    <property type="component" value="Chromosome 2"/>
</dbReference>
<feature type="domain" description="C2H2-type" evidence="11">
    <location>
        <begin position="324"/>
        <end position="351"/>
    </location>
</feature>
<comment type="similarity">
    <text evidence="2">Belongs to the krueppel C2H2-type zinc-finger protein family.</text>
</comment>
<dbReference type="GO" id="GO:0000981">
    <property type="term" value="F:DNA-binding transcription factor activity, RNA polymerase II-specific"/>
    <property type="evidence" value="ECO:0007669"/>
    <property type="project" value="TreeGrafter"/>
</dbReference>
<proteinExistence type="inferred from homology"/>
<keyword evidence="4" id="KW-0677">Repeat</keyword>
<feature type="domain" description="C2H2-type" evidence="11">
    <location>
        <begin position="352"/>
        <end position="379"/>
    </location>
</feature>
<organism evidence="12 13">
    <name type="scientific">Channa argus</name>
    <name type="common">Northern snakehead</name>
    <name type="synonym">Ophicephalus argus</name>
    <dbReference type="NCBI Taxonomy" id="215402"/>
    <lineage>
        <taxon>Eukaryota</taxon>
        <taxon>Metazoa</taxon>
        <taxon>Chordata</taxon>
        <taxon>Craniata</taxon>
        <taxon>Vertebrata</taxon>
        <taxon>Euteleostomi</taxon>
        <taxon>Actinopterygii</taxon>
        <taxon>Neopterygii</taxon>
        <taxon>Teleostei</taxon>
        <taxon>Neoteleostei</taxon>
        <taxon>Acanthomorphata</taxon>
        <taxon>Anabantaria</taxon>
        <taxon>Anabantiformes</taxon>
        <taxon>Channoidei</taxon>
        <taxon>Channidae</taxon>
        <taxon>Channa</taxon>
    </lineage>
</organism>
<evidence type="ECO:0000256" key="6">
    <source>
        <dbReference type="ARBA" id="ARBA00022833"/>
    </source>
</evidence>
<dbReference type="AlphaFoldDB" id="A0A6G1P7W5"/>
<keyword evidence="6" id="KW-0862">Zinc</keyword>
<keyword evidence="3" id="KW-0479">Metal-binding</keyword>
<evidence type="ECO:0000313" key="13">
    <source>
        <dbReference type="Proteomes" id="UP000503349"/>
    </source>
</evidence>
<dbReference type="GO" id="GO:0005634">
    <property type="term" value="C:nucleus"/>
    <property type="evidence" value="ECO:0007669"/>
    <property type="project" value="UniProtKB-SubCell"/>
</dbReference>
<evidence type="ECO:0000256" key="9">
    <source>
        <dbReference type="PROSITE-ProRule" id="PRU00042"/>
    </source>
</evidence>
<feature type="domain" description="C2H2-type" evidence="11">
    <location>
        <begin position="380"/>
        <end position="407"/>
    </location>
</feature>
<dbReference type="FunFam" id="3.30.160.60:FF:000912">
    <property type="entry name" value="Zinc finger protein 660"/>
    <property type="match status" value="2"/>
</dbReference>
<evidence type="ECO:0000256" key="7">
    <source>
        <dbReference type="ARBA" id="ARBA00023125"/>
    </source>
</evidence>
<keyword evidence="8" id="KW-0539">Nucleus</keyword>
<feature type="region of interest" description="Disordered" evidence="10">
    <location>
        <begin position="248"/>
        <end position="323"/>
    </location>
</feature>
<dbReference type="FunFam" id="3.30.160.60:FF:002343">
    <property type="entry name" value="Zinc finger protein 33A"/>
    <property type="match status" value="1"/>
</dbReference>
<sequence>MTISISTLKCHFYEQIICLGCPEHRQNQSIVKVGSEQATQTFKSAKTWGQTKFQRRLIPAASVIMTERHFTMVLPGSAVTSWTATENANALLCRQLVRLLVFPQYLATHRGACPAHHNTQCAEMFKAEKLKALVNERLKAAAEEIFHLFEQTIKDYEEEVFRSKQEVEQQRRRSVREAPLQLSVQDGNLLSQQEHWEKAANEGEDEQELPRVKEEQEEKPWAAQAGEKQEEADTKSTMFNIIYVQRSDEDGSDSPHQNKDPLPSSSSGQLKVEPDQDGCGAAESTSECQISGDSDDEWRDSGEANSGTNRKTSQLAGEGADRPHTCSVCNKNFRIKSILTRHMKTHTGEKPYSCSVCGKSFIQRSYLQTHMNSHSGQKPYTCSFCGRGFTQVGNMNAHIRIHTGEKPHSCPYCGKSFREKADLVKHTVIHTGEKPYGCSVCDMKFSAQSNLTRHMKTHSGERPYNCTSCGKRFIRRSHLITHMKTHAGENL</sequence>
<comment type="subcellular location">
    <subcellularLocation>
        <location evidence="1">Nucleus</location>
    </subcellularLocation>
</comment>
<feature type="compositionally biased region" description="Polar residues" evidence="10">
    <location>
        <begin position="283"/>
        <end position="292"/>
    </location>
</feature>
<feature type="region of interest" description="Disordered" evidence="10">
    <location>
        <begin position="197"/>
        <end position="236"/>
    </location>
</feature>
<feature type="domain" description="C2H2-type" evidence="11">
    <location>
        <begin position="436"/>
        <end position="463"/>
    </location>
</feature>
<dbReference type="InterPro" id="IPR050717">
    <property type="entry name" value="C2H2-ZF_Transcription_Reg"/>
</dbReference>
<dbReference type="SMART" id="SM00355">
    <property type="entry name" value="ZnF_C2H2"/>
    <property type="match status" value="6"/>
</dbReference>
<dbReference type="PROSITE" id="PS50157">
    <property type="entry name" value="ZINC_FINGER_C2H2_2"/>
    <property type="match status" value="6"/>
</dbReference>
<protein>
    <submittedName>
        <fullName evidence="12">Zinc finger protein 436 Zinc finger protein 46</fullName>
    </submittedName>
</protein>
<keyword evidence="5 9" id="KW-0863">Zinc-finger</keyword>
<keyword evidence="13" id="KW-1185">Reference proteome</keyword>
<evidence type="ECO:0000256" key="1">
    <source>
        <dbReference type="ARBA" id="ARBA00004123"/>
    </source>
</evidence>
<evidence type="ECO:0000256" key="2">
    <source>
        <dbReference type="ARBA" id="ARBA00006991"/>
    </source>
</evidence>
<dbReference type="FunFam" id="3.30.160.60:FF:001235">
    <property type="entry name" value="Si:ch211-119o8.6"/>
    <property type="match status" value="1"/>
</dbReference>
<feature type="compositionally biased region" description="Polar residues" evidence="10">
    <location>
        <begin position="303"/>
        <end position="315"/>
    </location>
</feature>
<evidence type="ECO:0000256" key="5">
    <source>
        <dbReference type="ARBA" id="ARBA00022771"/>
    </source>
</evidence>
<evidence type="ECO:0000256" key="3">
    <source>
        <dbReference type="ARBA" id="ARBA00022723"/>
    </source>
</evidence>
<dbReference type="Gene3D" id="3.30.160.60">
    <property type="entry name" value="Classic Zinc Finger"/>
    <property type="match status" value="6"/>
</dbReference>
<evidence type="ECO:0000259" key="11">
    <source>
        <dbReference type="PROSITE" id="PS50157"/>
    </source>
</evidence>
<evidence type="ECO:0000256" key="4">
    <source>
        <dbReference type="ARBA" id="ARBA00022737"/>
    </source>
</evidence>
<evidence type="ECO:0000256" key="10">
    <source>
        <dbReference type="SAM" id="MobiDB-lite"/>
    </source>
</evidence>
<dbReference type="SUPFAM" id="SSF57667">
    <property type="entry name" value="beta-beta-alpha zinc fingers"/>
    <property type="match status" value="3"/>
</dbReference>
<dbReference type="EMBL" id="CM015713">
    <property type="protein sequence ID" value="KAF3686322.1"/>
    <property type="molecule type" value="Genomic_DNA"/>
</dbReference>
<gene>
    <name evidence="12" type="ORF">EXN66_Car001994</name>
</gene>
<reference evidence="13" key="2">
    <citation type="submission" date="2019-02" db="EMBL/GenBank/DDBJ databases">
        <title>Opniocepnalus argus Var Kimnra genome.</title>
        <authorList>
            <person name="Zhou C."/>
            <person name="Xiao S."/>
        </authorList>
    </citation>
    <scope>NUCLEOTIDE SEQUENCE [LARGE SCALE GENOMIC DNA]</scope>
</reference>
<dbReference type="GO" id="GO:0000977">
    <property type="term" value="F:RNA polymerase II transcription regulatory region sequence-specific DNA binding"/>
    <property type="evidence" value="ECO:0007669"/>
    <property type="project" value="TreeGrafter"/>
</dbReference>